<organism evidence="5 6">
    <name type="scientific">Prunus armeniaca</name>
    <name type="common">Apricot</name>
    <name type="synonym">Armeniaca vulgaris</name>
    <dbReference type="NCBI Taxonomy" id="36596"/>
    <lineage>
        <taxon>Eukaryota</taxon>
        <taxon>Viridiplantae</taxon>
        <taxon>Streptophyta</taxon>
        <taxon>Embryophyta</taxon>
        <taxon>Tracheophyta</taxon>
        <taxon>Spermatophyta</taxon>
        <taxon>Magnoliopsida</taxon>
        <taxon>eudicotyledons</taxon>
        <taxon>Gunneridae</taxon>
        <taxon>Pentapetalae</taxon>
        <taxon>rosids</taxon>
        <taxon>fabids</taxon>
        <taxon>Rosales</taxon>
        <taxon>Rosaceae</taxon>
        <taxon>Amygdaloideae</taxon>
        <taxon>Amygdaleae</taxon>
        <taxon>Prunus</taxon>
    </lineage>
</organism>
<dbReference type="EMBL" id="CAEKKB010000003">
    <property type="protein sequence ID" value="CAB4304323.1"/>
    <property type="molecule type" value="Genomic_DNA"/>
</dbReference>
<accession>A0A6J5WVI1</accession>
<evidence type="ECO:0000259" key="4">
    <source>
        <dbReference type="Pfam" id="PF04998"/>
    </source>
</evidence>
<dbReference type="InterPro" id="IPR007081">
    <property type="entry name" value="RNA_pol_Rpb1_5"/>
</dbReference>
<dbReference type="GO" id="GO:0006351">
    <property type="term" value="P:DNA-templated transcription"/>
    <property type="evidence" value="ECO:0007669"/>
    <property type="project" value="InterPro"/>
</dbReference>
<keyword evidence="2" id="KW-0479">Metal-binding</keyword>
<dbReference type="GO" id="GO:0003899">
    <property type="term" value="F:DNA-directed RNA polymerase activity"/>
    <property type="evidence" value="ECO:0007669"/>
    <property type="project" value="UniProtKB-EC"/>
</dbReference>
<sequence>MLPNVIVRGINTVQRVVINEVKEEREDSKYKLLAEGTGLLAVMGTEGIDGCKTTSNDVFEVQRTLGIEAARNCIIGEINEISWDEHRRSTYDFYRGCDDIHG</sequence>
<dbReference type="EC" id="2.7.7.6" evidence="1"/>
<dbReference type="InterPro" id="IPR015700">
    <property type="entry name" value="RPC1"/>
</dbReference>
<dbReference type="GO" id="GO:0003677">
    <property type="term" value="F:DNA binding"/>
    <property type="evidence" value="ECO:0007669"/>
    <property type="project" value="InterPro"/>
</dbReference>
<dbReference type="SUPFAM" id="SSF64484">
    <property type="entry name" value="beta and beta-prime subunits of DNA dependent RNA-polymerase"/>
    <property type="match status" value="1"/>
</dbReference>
<gene>
    <name evidence="5" type="ORF">ORAREDHAP_LOCUS21818</name>
</gene>
<dbReference type="PANTHER" id="PTHR48446">
    <property type="entry name" value="DNA-DIRECTED RNA POLYMERASE SUBUNIT BETA' N-TERMINAL SECTION"/>
    <property type="match status" value="1"/>
</dbReference>
<feature type="domain" description="RNA polymerase Rpb1" evidence="4">
    <location>
        <begin position="6"/>
        <end position="81"/>
    </location>
</feature>
<keyword evidence="6" id="KW-1185">Reference proteome</keyword>
<dbReference type="PANTHER" id="PTHR48446:SF1">
    <property type="entry name" value="DNA-DIRECTED RNA POLYMERASE SUBUNIT BETA' N-TERMINAL SECTION"/>
    <property type="match status" value="1"/>
</dbReference>
<proteinExistence type="predicted"/>
<dbReference type="Pfam" id="PF04998">
    <property type="entry name" value="RNA_pol_Rpb1_5"/>
    <property type="match status" value="1"/>
</dbReference>
<evidence type="ECO:0000256" key="3">
    <source>
        <dbReference type="ARBA" id="ARBA00022833"/>
    </source>
</evidence>
<evidence type="ECO:0000256" key="2">
    <source>
        <dbReference type="ARBA" id="ARBA00022723"/>
    </source>
</evidence>
<evidence type="ECO:0000313" key="6">
    <source>
        <dbReference type="Proteomes" id="UP000507245"/>
    </source>
</evidence>
<dbReference type="AlphaFoldDB" id="A0A6J5WVI1"/>
<reference evidence="6" key="1">
    <citation type="journal article" date="2020" name="Genome Biol.">
        <title>Gamete binning: chromosome-level and haplotype-resolved genome assembly enabled by high-throughput single-cell sequencing of gamete genomes.</title>
        <authorList>
            <person name="Campoy J.A."/>
            <person name="Sun H."/>
            <person name="Goel M."/>
            <person name="Jiao W.-B."/>
            <person name="Folz-Donahue K."/>
            <person name="Wang N."/>
            <person name="Rubio M."/>
            <person name="Liu C."/>
            <person name="Kukat C."/>
            <person name="Ruiz D."/>
            <person name="Huettel B."/>
            <person name="Schneeberger K."/>
        </authorList>
    </citation>
    <scope>NUCLEOTIDE SEQUENCE [LARGE SCALE GENOMIC DNA]</scope>
    <source>
        <strain evidence="6">cv. Rojo Pasion</strain>
    </source>
</reference>
<protein>
    <recommendedName>
        <fullName evidence="1">DNA-directed RNA polymerase</fullName>
        <ecNumber evidence="1">2.7.7.6</ecNumber>
    </recommendedName>
</protein>
<dbReference type="Proteomes" id="UP000507245">
    <property type="component" value="Unassembled WGS sequence"/>
</dbReference>
<evidence type="ECO:0000313" key="5">
    <source>
        <dbReference type="EMBL" id="CAB4304323.1"/>
    </source>
</evidence>
<name>A0A6J5WVI1_PRUAR</name>
<dbReference type="GO" id="GO:0046872">
    <property type="term" value="F:metal ion binding"/>
    <property type="evidence" value="ECO:0007669"/>
    <property type="project" value="UniProtKB-KW"/>
</dbReference>
<dbReference type="OrthoDB" id="270392at2759"/>
<evidence type="ECO:0000256" key="1">
    <source>
        <dbReference type="ARBA" id="ARBA00012418"/>
    </source>
</evidence>
<keyword evidence="3" id="KW-0862">Zinc</keyword>